<organism evidence="3 4">
    <name type="scientific">Fodinisporobacter ferrooxydans</name>
    <dbReference type="NCBI Taxonomy" id="2901836"/>
    <lineage>
        <taxon>Bacteria</taxon>
        <taxon>Bacillati</taxon>
        <taxon>Bacillota</taxon>
        <taxon>Bacilli</taxon>
        <taxon>Bacillales</taxon>
        <taxon>Alicyclobacillaceae</taxon>
        <taxon>Fodinisporobacter</taxon>
    </lineage>
</organism>
<evidence type="ECO:0000259" key="2">
    <source>
        <dbReference type="Pfam" id="PF14659"/>
    </source>
</evidence>
<evidence type="ECO:0000256" key="1">
    <source>
        <dbReference type="ARBA" id="ARBA00023125"/>
    </source>
</evidence>
<gene>
    <name evidence="3" type="ORF">LSG31_19790</name>
</gene>
<dbReference type="InterPro" id="IPR011010">
    <property type="entry name" value="DNA_brk_join_enz"/>
</dbReference>
<protein>
    <recommendedName>
        <fullName evidence="2">Integrase SAM-like N-terminal domain-containing protein</fullName>
    </recommendedName>
</protein>
<sequence length="43" mass="5012">MAKQKVRDTTFKNYKRAVEHRIIPALGKMKLDEIKVGHGQEFV</sequence>
<dbReference type="Gene3D" id="1.10.150.130">
    <property type="match status" value="1"/>
</dbReference>
<accession>A0ABY4CR14</accession>
<keyword evidence="4" id="KW-1185">Reference proteome</keyword>
<dbReference type="InterPro" id="IPR010998">
    <property type="entry name" value="Integrase_recombinase_N"/>
</dbReference>
<dbReference type="SUPFAM" id="SSF56349">
    <property type="entry name" value="DNA breaking-rejoining enzymes"/>
    <property type="match status" value="1"/>
</dbReference>
<reference evidence="3" key="1">
    <citation type="submission" date="2021-12" db="EMBL/GenBank/DDBJ databases">
        <title>Alicyclobacillaceae gen. nov., sp. nov., isolated from chalcocite enrichment system.</title>
        <authorList>
            <person name="Jiang Z."/>
        </authorList>
    </citation>
    <scope>NUCLEOTIDE SEQUENCE</scope>
    <source>
        <strain evidence="3">MYW30-H2</strain>
    </source>
</reference>
<dbReference type="Proteomes" id="UP000830167">
    <property type="component" value="Chromosome"/>
</dbReference>
<dbReference type="Pfam" id="PF14659">
    <property type="entry name" value="Phage_int_SAM_3"/>
    <property type="match status" value="1"/>
</dbReference>
<proteinExistence type="predicted"/>
<name>A0ABY4CR14_9BACL</name>
<evidence type="ECO:0000313" key="3">
    <source>
        <dbReference type="EMBL" id="UOF92935.1"/>
    </source>
</evidence>
<dbReference type="InterPro" id="IPR004107">
    <property type="entry name" value="Integrase_SAM-like_N"/>
</dbReference>
<keyword evidence="1" id="KW-0238">DNA-binding</keyword>
<dbReference type="EMBL" id="CP089291">
    <property type="protein sequence ID" value="UOF92935.1"/>
    <property type="molecule type" value="Genomic_DNA"/>
</dbReference>
<evidence type="ECO:0000313" key="4">
    <source>
        <dbReference type="Proteomes" id="UP000830167"/>
    </source>
</evidence>
<feature type="domain" description="Integrase SAM-like N-terminal" evidence="2">
    <location>
        <begin position="2"/>
        <end position="43"/>
    </location>
</feature>